<evidence type="ECO:0000256" key="6">
    <source>
        <dbReference type="SAM" id="MobiDB-lite"/>
    </source>
</evidence>
<dbReference type="Ensembl" id="ENSCSET00000016836.1">
    <property type="protein sequence ID" value="ENSCSEP00000016623.1"/>
    <property type="gene ID" value="ENSCSEG00000010689.1"/>
</dbReference>
<evidence type="ECO:0000256" key="1">
    <source>
        <dbReference type="ARBA" id="ARBA00022741"/>
    </source>
</evidence>
<dbReference type="GO" id="GO:0003777">
    <property type="term" value="F:microtubule motor activity"/>
    <property type="evidence" value="ECO:0007669"/>
    <property type="project" value="InterPro"/>
</dbReference>
<feature type="region of interest" description="Disordered" evidence="6">
    <location>
        <begin position="531"/>
        <end position="556"/>
    </location>
</feature>
<keyword evidence="2" id="KW-0067">ATP-binding</keyword>
<dbReference type="Proteomes" id="UP000265120">
    <property type="component" value="Chromosome 12"/>
</dbReference>
<dbReference type="FunFam" id="3.40.850.10:FF:000167">
    <property type="entry name" value="Uncharacterized protein"/>
    <property type="match status" value="1"/>
</dbReference>
<reference evidence="8" key="2">
    <citation type="submission" date="2025-08" db="UniProtKB">
        <authorList>
            <consortium name="Ensembl"/>
        </authorList>
    </citation>
    <scope>IDENTIFICATION</scope>
</reference>
<dbReference type="SMART" id="SM00129">
    <property type="entry name" value="KISc"/>
    <property type="match status" value="1"/>
</dbReference>
<keyword evidence="4" id="KW-0505">Motor protein</keyword>
<dbReference type="OMA" id="ICEGLFM"/>
<dbReference type="PANTHER" id="PTHR47117:SF8">
    <property type="entry name" value="KINESIN FAMILY MEMBER 16B"/>
    <property type="match status" value="1"/>
</dbReference>
<protein>
    <submittedName>
        <fullName evidence="8">Kinesin-like protein KIF16B</fullName>
    </submittedName>
</protein>
<evidence type="ECO:0000256" key="5">
    <source>
        <dbReference type="PROSITE-ProRule" id="PRU00283"/>
    </source>
</evidence>
<sequence>MMGHTEDKGVIPRIGEGLFEEIAHKSKCETVSFRTEVSYLEIYNERVRDLLKRNKSPSEGGSLRVREHPKEGPYVESKHAFYDFLQKTRVHKDDRQWSLTNCYVDLSKHIIHNYSDMEVLIDLGNANRTTASTAMNDLSSRSHAIFTITFMQAWFDTDLPRETLSKIHLVDLAGSERADATRTTGTRLKEGANINKSLVTLGSVISTLADLSTAEQSTKTKQVFIPYRDSVLTWLLKDSLGGNSKTTMIATVSPADVNYTETLSTLRYASRAKNIVNAPTVNEDDSVKIIRELQAEVTRLQRLLDEASQTPSRELPSSVTVEKELHQNEAKVLALTKEWTSKWTETQTILQGDALALRKDGSGVVLDCQLPHFIGIGKDLLSTGIILYYLKEGWTQMGSDKTQDIVLQGPELLGEHCVVENCAGAVTLIPQDGALCSVNGSVVTDRCQLTQGNIIQLGSGTMLRFNHPSEAAQLREKRQNGLMSAFSLSLTDLSKSTENLSKVMLQNPGIVEDKEKCNHQEEPRQQYQVNLARSTLDKKRQKEDGEVPSEKKEEKMTGALVGETGNGLLAAVSEVQCSAASTELRTTAIGGKHPVALTSFKADEDKIEGGVSTREVYNQERDSCHKSRLRLMSERLWRKAQNGATVPSYQKEEVWSGDASLQQTSVLGLGYGCSSKPEGNANEIQGVVADCYKGRPGSGGSSLGSVSHLQSGGGTSSMSVLPQTGTQSQMDKMPLSSQAPCRTPEQTVFEGQVCCGETNESGHLKEVPGANMTETEEAAATGQRSALGLFVHRVSWIVQDAGRLLLSPSTILQTFRNEGLQPFGVYHAMSLVQESKVASLVKNSHVFSMVKRSFVFSLWRDNHTFSTVEEPLPMQHIQSEATQSPQPGATNMSPGGFCPSSTKLPNVSTQTLSKAEELSCNKPRMPSISTNNLMNLSNKQDMALIHIKQEDTSVTEKDVSKEIVQVLEKSTTKSDLFVSQVLIQFPESLSHLQTLPLQDILNVLNSIISTTLITTQNIVALFWLNVAKCSQPDPCPALLIMAETGLYTLTTDSKTLTLFHYLPLLQLKEINIALAGQSLRLMGTTEDSILGVYTHSQKITKELCVVILGAICPGDNRISQHPLLHGDLMKMSLDCQVYVPDLLMDAGLRVCSQFHRSLADLIYLLHCNMDHTGIPLGDIHILLYFSVAACISPDSHSESLMQLFLTDTSFGLVQVDTVFHPTLCCVTLQPYRPLFCNLTLRQRSDVRCVLLHDEDERGAVRLDVILVNTKGRGHSESVSIATSPPAKASNSAPLAEVWKLTFSCSSEAAFLINHLSNV</sequence>
<dbReference type="Gene3D" id="3.40.850.10">
    <property type="entry name" value="Kinesin motor domain"/>
    <property type="match status" value="1"/>
</dbReference>
<dbReference type="InterPro" id="IPR008984">
    <property type="entry name" value="SMAD_FHA_dom_sf"/>
</dbReference>
<evidence type="ECO:0000256" key="3">
    <source>
        <dbReference type="ARBA" id="ARBA00023054"/>
    </source>
</evidence>
<keyword evidence="1" id="KW-0547">Nucleotide-binding</keyword>
<proteinExistence type="inferred from homology"/>
<dbReference type="PROSITE" id="PS50067">
    <property type="entry name" value="KINESIN_MOTOR_2"/>
    <property type="match status" value="1"/>
</dbReference>
<dbReference type="InParanoid" id="A0A3P8VMV0"/>
<feature type="region of interest" description="Disordered" evidence="6">
    <location>
        <begin position="700"/>
        <end position="742"/>
    </location>
</feature>
<reference evidence="8" key="3">
    <citation type="submission" date="2025-09" db="UniProtKB">
        <authorList>
            <consortium name="Ensembl"/>
        </authorList>
    </citation>
    <scope>IDENTIFICATION</scope>
</reference>
<comment type="caution">
    <text evidence="5">Lacks conserved residue(s) required for the propagation of feature annotation.</text>
</comment>
<evidence type="ECO:0000256" key="2">
    <source>
        <dbReference type="ARBA" id="ARBA00022840"/>
    </source>
</evidence>
<dbReference type="InterPro" id="IPR027417">
    <property type="entry name" value="P-loop_NTPase"/>
</dbReference>
<dbReference type="FunFam" id="2.60.200.20:FF:000005">
    <property type="entry name" value="Kinesin family member 16B"/>
    <property type="match status" value="1"/>
</dbReference>
<dbReference type="PANTHER" id="PTHR47117">
    <property type="entry name" value="STAR-RELATED LIPID TRANSFER PROTEIN 9"/>
    <property type="match status" value="1"/>
</dbReference>
<accession>A0A3P8VMV0</accession>
<dbReference type="STRING" id="244447.ENSCSEP00000016623"/>
<dbReference type="GO" id="GO:0007018">
    <property type="term" value="P:microtubule-based movement"/>
    <property type="evidence" value="ECO:0007669"/>
    <property type="project" value="InterPro"/>
</dbReference>
<comment type="similarity">
    <text evidence="5">Belongs to the TRAFAC class myosin-kinesin ATPase superfamily. Kinesin family.</text>
</comment>
<evidence type="ECO:0000313" key="8">
    <source>
        <dbReference type="Ensembl" id="ENSCSEP00000016623.1"/>
    </source>
</evidence>
<reference evidence="8 9" key="1">
    <citation type="journal article" date="2014" name="Nat. Genet.">
        <title>Whole-genome sequence of a flatfish provides insights into ZW sex chromosome evolution and adaptation to a benthic lifestyle.</title>
        <authorList>
            <person name="Chen S."/>
            <person name="Zhang G."/>
            <person name="Shao C."/>
            <person name="Huang Q."/>
            <person name="Liu G."/>
            <person name="Zhang P."/>
            <person name="Song W."/>
            <person name="An N."/>
            <person name="Chalopin D."/>
            <person name="Volff J.N."/>
            <person name="Hong Y."/>
            <person name="Li Q."/>
            <person name="Sha Z."/>
            <person name="Zhou H."/>
            <person name="Xie M."/>
            <person name="Yu Q."/>
            <person name="Liu Y."/>
            <person name="Xiang H."/>
            <person name="Wang N."/>
            <person name="Wu K."/>
            <person name="Yang C."/>
            <person name="Zhou Q."/>
            <person name="Liao X."/>
            <person name="Yang L."/>
            <person name="Hu Q."/>
            <person name="Zhang J."/>
            <person name="Meng L."/>
            <person name="Jin L."/>
            <person name="Tian Y."/>
            <person name="Lian J."/>
            <person name="Yang J."/>
            <person name="Miao G."/>
            <person name="Liu S."/>
            <person name="Liang Z."/>
            <person name="Yan F."/>
            <person name="Li Y."/>
            <person name="Sun B."/>
            <person name="Zhang H."/>
            <person name="Zhang J."/>
            <person name="Zhu Y."/>
            <person name="Du M."/>
            <person name="Zhao Y."/>
            <person name="Schartl M."/>
            <person name="Tang Q."/>
            <person name="Wang J."/>
        </authorList>
    </citation>
    <scope>NUCLEOTIDE SEQUENCE</scope>
</reference>
<dbReference type="PROSITE" id="PS00411">
    <property type="entry name" value="KINESIN_MOTOR_1"/>
    <property type="match status" value="1"/>
</dbReference>
<dbReference type="InterPro" id="IPR019821">
    <property type="entry name" value="Kinesin_motor_CS"/>
</dbReference>
<name>A0A3P8VMV0_CYNSE</name>
<evidence type="ECO:0000256" key="4">
    <source>
        <dbReference type="ARBA" id="ARBA00023175"/>
    </source>
</evidence>
<feature type="compositionally biased region" description="Basic and acidic residues" evidence="6">
    <location>
        <begin position="535"/>
        <end position="556"/>
    </location>
</feature>
<keyword evidence="3" id="KW-0175">Coiled coil</keyword>
<feature type="compositionally biased region" description="Polar residues" evidence="6">
    <location>
        <begin position="716"/>
        <end position="742"/>
    </location>
</feature>
<evidence type="ECO:0000259" key="7">
    <source>
        <dbReference type="PROSITE" id="PS50067"/>
    </source>
</evidence>
<dbReference type="InterPro" id="IPR036961">
    <property type="entry name" value="Kinesin_motor_dom_sf"/>
</dbReference>
<evidence type="ECO:0000313" key="9">
    <source>
        <dbReference type="Proteomes" id="UP000265120"/>
    </source>
</evidence>
<dbReference type="GO" id="GO:0005524">
    <property type="term" value="F:ATP binding"/>
    <property type="evidence" value="ECO:0007669"/>
    <property type="project" value="UniProtKB-KW"/>
</dbReference>
<organism evidence="8 9">
    <name type="scientific">Cynoglossus semilaevis</name>
    <name type="common">Tongue sole</name>
    <dbReference type="NCBI Taxonomy" id="244447"/>
    <lineage>
        <taxon>Eukaryota</taxon>
        <taxon>Metazoa</taxon>
        <taxon>Chordata</taxon>
        <taxon>Craniata</taxon>
        <taxon>Vertebrata</taxon>
        <taxon>Euteleostomi</taxon>
        <taxon>Actinopterygii</taxon>
        <taxon>Neopterygii</taxon>
        <taxon>Teleostei</taxon>
        <taxon>Neoteleostei</taxon>
        <taxon>Acanthomorphata</taxon>
        <taxon>Carangaria</taxon>
        <taxon>Pleuronectiformes</taxon>
        <taxon>Pleuronectoidei</taxon>
        <taxon>Cynoglossidae</taxon>
        <taxon>Cynoglossinae</taxon>
        <taxon>Cynoglossus</taxon>
    </lineage>
</organism>
<dbReference type="InterPro" id="IPR001752">
    <property type="entry name" value="Kinesin_motor_dom"/>
</dbReference>
<dbReference type="SUPFAM" id="SSF49879">
    <property type="entry name" value="SMAD/FHA domain"/>
    <property type="match status" value="1"/>
</dbReference>
<dbReference type="InterPro" id="IPR000253">
    <property type="entry name" value="FHA_dom"/>
</dbReference>
<dbReference type="GO" id="GO:0008017">
    <property type="term" value="F:microtubule binding"/>
    <property type="evidence" value="ECO:0007669"/>
    <property type="project" value="InterPro"/>
</dbReference>
<keyword evidence="9" id="KW-1185">Reference proteome</keyword>
<feature type="domain" description="Kinesin motor" evidence="7">
    <location>
        <begin position="1"/>
        <end position="275"/>
    </location>
</feature>
<dbReference type="Pfam" id="PF00498">
    <property type="entry name" value="FHA"/>
    <property type="match status" value="1"/>
</dbReference>
<dbReference type="Gene3D" id="2.60.200.20">
    <property type="match status" value="1"/>
</dbReference>
<dbReference type="GeneTree" id="ENSGT00940000162838"/>
<dbReference type="SUPFAM" id="SSF52540">
    <property type="entry name" value="P-loop containing nucleoside triphosphate hydrolases"/>
    <property type="match status" value="1"/>
</dbReference>
<dbReference type="Pfam" id="PF00225">
    <property type="entry name" value="Kinesin"/>
    <property type="match status" value="1"/>
</dbReference>
<dbReference type="PRINTS" id="PR00380">
    <property type="entry name" value="KINESINHEAVY"/>
</dbReference>